<dbReference type="AlphaFoldDB" id="A0AAU9TL00"/>
<gene>
    <name evidence="1" type="ORF">EEDITHA_LOCUS3652</name>
</gene>
<evidence type="ECO:0008006" key="3">
    <source>
        <dbReference type="Google" id="ProtNLM"/>
    </source>
</evidence>
<evidence type="ECO:0000313" key="2">
    <source>
        <dbReference type="Proteomes" id="UP001153954"/>
    </source>
</evidence>
<protein>
    <recommendedName>
        <fullName evidence="3">Interleukin-6</fullName>
    </recommendedName>
</protein>
<dbReference type="EMBL" id="CAKOGL010000006">
    <property type="protein sequence ID" value="CAH2087383.1"/>
    <property type="molecule type" value="Genomic_DNA"/>
</dbReference>
<organism evidence="1 2">
    <name type="scientific">Euphydryas editha</name>
    <name type="common">Edith's checkerspot</name>
    <dbReference type="NCBI Taxonomy" id="104508"/>
    <lineage>
        <taxon>Eukaryota</taxon>
        <taxon>Metazoa</taxon>
        <taxon>Ecdysozoa</taxon>
        <taxon>Arthropoda</taxon>
        <taxon>Hexapoda</taxon>
        <taxon>Insecta</taxon>
        <taxon>Pterygota</taxon>
        <taxon>Neoptera</taxon>
        <taxon>Endopterygota</taxon>
        <taxon>Lepidoptera</taxon>
        <taxon>Glossata</taxon>
        <taxon>Ditrysia</taxon>
        <taxon>Papilionoidea</taxon>
        <taxon>Nymphalidae</taxon>
        <taxon>Nymphalinae</taxon>
        <taxon>Euphydryas</taxon>
    </lineage>
</organism>
<keyword evidence="2" id="KW-1185">Reference proteome</keyword>
<proteinExistence type="predicted"/>
<dbReference type="Proteomes" id="UP001153954">
    <property type="component" value="Unassembled WGS sequence"/>
</dbReference>
<name>A0AAU9TL00_EUPED</name>
<evidence type="ECO:0000313" key="1">
    <source>
        <dbReference type="EMBL" id="CAH2087383.1"/>
    </source>
</evidence>
<sequence>MDDLSFMFTSRMGEFEKNLPEAATTSSNLCCVKALTAEFYTFKNFVWKYLSLLKSQMEPVVIRLETYSRRKVPLLHGVKEETYKNVMKKTLAVLFDHMQLEGMNSESFETCHRLGTKKDTARPIVMRFSFVLIKCVNAKCDNGPHQSNSL</sequence>
<reference evidence="1" key="1">
    <citation type="submission" date="2022-03" db="EMBL/GenBank/DDBJ databases">
        <authorList>
            <person name="Tunstrom K."/>
        </authorList>
    </citation>
    <scope>NUCLEOTIDE SEQUENCE</scope>
</reference>
<comment type="caution">
    <text evidence="1">The sequence shown here is derived from an EMBL/GenBank/DDBJ whole genome shotgun (WGS) entry which is preliminary data.</text>
</comment>
<accession>A0AAU9TL00</accession>